<feature type="compositionally biased region" description="Basic and acidic residues" evidence="8">
    <location>
        <begin position="434"/>
        <end position="443"/>
    </location>
</feature>
<dbReference type="InterPro" id="IPR001650">
    <property type="entry name" value="Helicase_C-like"/>
</dbReference>
<evidence type="ECO:0000256" key="4">
    <source>
        <dbReference type="ARBA" id="ARBA00023125"/>
    </source>
</evidence>
<feature type="domain" description="Helicase C-terminal" evidence="10">
    <location>
        <begin position="265"/>
        <end position="422"/>
    </location>
</feature>
<comment type="similarity">
    <text evidence="1">Belongs to the helicase family. RecQ subfamily.</text>
</comment>
<evidence type="ECO:0000256" key="3">
    <source>
        <dbReference type="ARBA" id="ARBA00022840"/>
    </source>
</evidence>
<dbReference type="GO" id="GO:0000724">
    <property type="term" value="P:double-strand break repair via homologous recombination"/>
    <property type="evidence" value="ECO:0007669"/>
    <property type="project" value="TreeGrafter"/>
</dbReference>
<dbReference type="GO" id="GO:0003677">
    <property type="term" value="F:DNA binding"/>
    <property type="evidence" value="ECO:0007669"/>
    <property type="project" value="UniProtKB-KW"/>
</dbReference>
<dbReference type="OrthoDB" id="10261556at2759"/>
<evidence type="ECO:0000259" key="9">
    <source>
        <dbReference type="PROSITE" id="PS51192"/>
    </source>
</evidence>
<comment type="catalytic activity">
    <reaction evidence="6">
        <text>Couples ATP hydrolysis with the unwinding of duplex DNA by translocating in the 3'-5' direction.</text>
        <dbReference type="EC" id="5.6.2.4"/>
    </reaction>
</comment>
<feature type="compositionally biased region" description="Polar residues" evidence="8">
    <location>
        <begin position="402"/>
        <end position="419"/>
    </location>
</feature>
<dbReference type="PANTHER" id="PTHR13710">
    <property type="entry name" value="DNA HELICASE RECQ FAMILY MEMBER"/>
    <property type="match status" value="1"/>
</dbReference>
<evidence type="ECO:0000259" key="10">
    <source>
        <dbReference type="PROSITE" id="PS51194"/>
    </source>
</evidence>
<dbReference type="GO" id="GO:0005737">
    <property type="term" value="C:cytoplasm"/>
    <property type="evidence" value="ECO:0007669"/>
    <property type="project" value="TreeGrafter"/>
</dbReference>
<dbReference type="HOGENOM" id="CLU_001103_19_4_1"/>
<feature type="region of interest" description="Disordered" evidence="8">
    <location>
        <begin position="1"/>
        <end position="34"/>
    </location>
</feature>
<evidence type="ECO:0000256" key="7">
    <source>
        <dbReference type="ARBA" id="ARBA00034808"/>
    </source>
</evidence>
<feature type="compositionally biased region" description="Pro residues" evidence="8">
    <location>
        <begin position="641"/>
        <end position="658"/>
    </location>
</feature>
<dbReference type="PROSITE" id="PS51192">
    <property type="entry name" value="HELICASE_ATP_BIND_1"/>
    <property type="match status" value="1"/>
</dbReference>
<dbReference type="GO" id="GO:0005694">
    <property type="term" value="C:chromosome"/>
    <property type="evidence" value="ECO:0007669"/>
    <property type="project" value="TreeGrafter"/>
</dbReference>
<dbReference type="GO" id="GO:0009378">
    <property type="term" value="F:four-way junction helicase activity"/>
    <property type="evidence" value="ECO:0007669"/>
    <property type="project" value="TreeGrafter"/>
</dbReference>
<evidence type="ECO:0000313" key="11">
    <source>
        <dbReference type="EMBL" id="KIJ59408.1"/>
    </source>
</evidence>
<evidence type="ECO:0000256" key="2">
    <source>
        <dbReference type="ARBA" id="ARBA00022741"/>
    </source>
</evidence>
<dbReference type="Proteomes" id="UP000053820">
    <property type="component" value="Unassembled WGS sequence"/>
</dbReference>
<dbReference type="GO" id="GO:0005524">
    <property type="term" value="F:ATP binding"/>
    <property type="evidence" value="ECO:0007669"/>
    <property type="project" value="UniProtKB-KW"/>
</dbReference>
<dbReference type="Pfam" id="PF00270">
    <property type="entry name" value="DEAD"/>
    <property type="match status" value="1"/>
</dbReference>
<dbReference type="InterPro" id="IPR014001">
    <property type="entry name" value="Helicase_ATP-bd"/>
</dbReference>
<dbReference type="EMBL" id="KN839888">
    <property type="protein sequence ID" value="KIJ59408.1"/>
    <property type="molecule type" value="Genomic_DNA"/>
</dbReference>
<evidence type="ECO:0000256" key="6">
    <source>
        <dbReference type="ARBA" id="ARBA00034617"/>
    </source>
</evidence>
<dbReference type="SUPFAM" id="SSF52540">
    <property type="entry name" value="P-loop containing nucleoside triphosphate hydrolases"/>
    <property type="match status" value="1"/>
</dbReference>
<evidence type="ECO:0000256" key="5">
    <source>
        <dbReference type="ARBA" id="ARBA00023235"/>
    </source>
</evidence>
<name>A0A0C9W0K3_9AGAM</name>
<dbReference type="EC" id="5.6.2.4" evidence="7"/>
<keyword evidence="5" id="KW-0413">Isomerase</keyword>
<feature type="compositionally biased region" description="Basic residues" evidence="8">
    <location>
        <begin position="1"/>
        <end position="20"/>
    </location>
</feature>
<keyword evidence="2" id="KW-0547">Nucleotide-binding</keyword>
<reference evidence="11 12" key="1">
    <citation type="submission" date="2014-04" db="EMBL/GenBank/DDBJ databases">
        <title>Evolutionary Origins and Diversification of the Mycorrhizal Mutualists.</title>
        <authorList>
            <consortium name="DOE Joint Genome Institute"/>
            <consortium name="Mycorrhizal Genomics Consortium"/>
            <person name="Kohler A."/>
            <person name="Kuo A."/>
            <person name="Nagy L.G."/>
            <person name="Floudas D."/>
            <person name="Copeland A."/>
            <person name="Barry K.W."/>
            <person name="Cichocki N."/>
            <person name="Veneault-Fourrey C."/>
            <person name="LaButti K."/>
            <person name="Lindquist E.A."/>
            <person name="Lipzen A."/>
            <person name="Lundell T."/>
            <person name="Morin E."/>
            <person name="Murat C."/>
            <person name="Riley R."/>
            <person name="Ohm R."/>
            <person name="Sun H."/>
            <person name="Tunlid A."/>
            <person name="Henrissat B."/>
            <person name="Grigoriev I.V."/>
            <person name="Hibbett D.S."/>
            <person name="Martin F."/>
        </authorList>
    </citation>
    <scope>NUCLEOTIDE SEQUENCE [LARGE SCALE GENOMIC DNA]</scope>
    <source>
        <strain evidence="11 12">MD-312</strain>
    </source>
</reference>
<feature type="compositionally biased region" description="Basic residues" evidence="8">
    <location>
        <begin position="421"/>
        <end position="433"/>
    </location>
</feature>
<dbReference type="InterPro" id="IPR011545">
    <property type="entry name" value="DEAD/DEAH_box_helicase_dom"/>
</dbReference>
<dbReference type="InterPro" id="IPR027417">
    <property type="entry name" value="P-loop_NTPase"/>
</dbReference>
<feature type="region of interest" description="Disordered" evidence="8">
    <location>
        <begin position="400"/>
        <end position="443"/>
    </location>
</feature>
<sequence>MAQGHAPRRSKPSSIKHHSQRPPPSAPKKLSDEDVSNLKAKLTTLLGGKEPRDFQVKLAVAQEERRDVLCHAATGLGKTVVAAAPYALEHNAGKVTIMVSPLIGLQDEMVHTFTNEFKLPAIAVSSAHGGCTAEVMRDIIGGKYRIVLISPEMLVSRRFVNNVLRHSLFASRVYSVIIDEAHCVSHWGASFRKKYGTLGSIRVFLPRNTPFIAVSATLTRRVIRDINVKLQFTRSDFLFENVGNDRPNVSIIVRSIHNTMKSYTDLDFLIPATVTQLSDIKKVWVYADNISVGAEIIDYLRKKLPAEFHGAVRAYNAVLTHEYRQKAMEDFREGLIRILVCTDAAGMGCNIPDIDMVVQWKLPDKLSSFVQRAGRAARGSGKTGVAVLLVEPTAYSVKLPTDSASSVGNDQSHGPTSSKRVPPRSRRGKKGLVAKKEPVAKKKGLERDYPRAHGRYRGGRDCCDSIDPATPPALFDHSADDEGLLHLVQTTTCRRGLLRRIFDNPVSRPTVPCCDLCCPELLDNTRPGERARSSRQPRVEKLNSPRQGIVDALFRWRANMLLEEPAFSYCSYLSPSSILPDEAITTLATMKKLDNTSIQRFLEPQWNMWSRHGEDLLKVLAPFQAATTPPSHTLSQVEPPGAQPPPSQSLAAEPPPQPLASTSGSKRPPSPSFYMPERIPRRYLDTSASTLRQLTQDTQDVAFGNTNMRHQVDVNVQVLPHVSDERLQAVTMPYTPVNTLYTPTNALYTPTNTPYMPPHHASPYTPVVPSHTQSLRTPIHHPSMSVGHTTSARSFSNTHAIMHAPHVYNTPAPAPVSQSRTHWQGVSLTPVTSLYHRYPPSQSEVVPSHFSPAGYGALDQSPHSGTTSQAFSQRLTHFQVRSHPVQVQDMARPPGLNPHHFPPDLHAPAPVPWLNDHPPHPW</sequence>
<dbReference type="AlphaFoldDB" id="A0A0C9W0K3"/>
<dbReference type="Gene3D" id="3.40.50.300">
    <property type="entry name" value="P-loop containing nucleotide triphosphate hydrolases"/>
    <property type="match status" value="2"/>
</dbReference>
<keyword evidence="3" id="KW-0067">ATP-binding</keyword>
<feature type="region of interest" description="Disordered" evidence="8">
    <location>
        <begin position="627"/>
        <end position="680"/>
    </location>
</feature>
<dbReference type="PANTHER" id="PTHR13710:SF105">
    <property type="entry name" value="ATP-DEPENDENT DNA HELICASE Q1"/>
    <property type="match status" value="1"/>
</dbReference>
<dbReference type="SMART" id="SM00490">
    <property type="entry name" value="HELICc"/>
    <property type="match status" value="1"/>
</dbReference>
<organism evidence="11 12">
    <name type="scientific">Hydnomerulius pinastri MD-312</name>
    <dbReference type="NCBI Taxonomy" id="994086"/>
    <lineage>
        <taxon>Eukaryota</taxon>
        <taxon>Fungi</taxon>
        <taxon>Dikarya</taxon>
        <taxon>Basidiomycota</taxon>
        <taxon>Agaricomycotina</taxon>
        <taxon>Agaricomycetes</taxon>
        <taxon>Agaricomycetidae</taxon>
        <taxon>Boletales</taxon>
        <taxon>Boletales incertae sedis</taxon>
        <taxon>Leucogyrophana</taxon>
    </lineage>
</organism>
<feature type="domain" description="Helicase ATP-binding" evidence="9">
    <location>
        <begin position="59"/>
        <end position="236"/>
    </location>
</feature>
<keyword evidence="4" id="KW-0238">DNA-binding</keyword>
<evidence type="ECO:0000256" key="8">
    <source>
        <dbReference type="SAM" id="MobiDB-lite"/>
    </source>
</evidence>
<evidence type="ECO:0000313" key="12">
    <source>
        <dbReference type="Proteomes" id="UP000053820"/>
    </source>
</evidence>
<evidence type="ECO:0000256" key="1">
    <source>
        <dbReference type="ARBA" id="ARBA00005446"/>
    </source>
</evidence>
<feature type="compositionally biased region" description="Polar residues" evidence="8">
    <location>
        <begin position="627"/>
        <end position="636"/>
    </location>
</feature>
<proteinExistence type="inferred from homology"/>
<dbReference type="PROSITE" id="PS51194">
    <property type="entry name" value="HELICASE_CTER"/>
    <property type="match status" value="1"/>
</dbReference>
<gene>
    <name evidence="11" type="ORF">HYDPIDRAFT_43999</name>
</gene>
<accession>A0A0C9W0K3</accession>
<protein>
    <recommendedName>
        <fullName evidence="7">DNA 3'-5' helicase</fullName>
        <ecNumber evidence="7">5.6.2.4</ecNumber>
    </recommendedName>
</protein>
<keyword evidence="12" id="KW-1185">Reference proteome</keyword>
<dbReference type="SMART" id="SM00487">
    <property type="entry name" value="DEXDc"/>
    <property type="match status" value="1"/>
</dbReference>
<dbReference type="GO" id="GO:0043138">
    <property type="term" value="F:3'-5' DNA helicase activity"/>
    <property type="evidence" value="ECO:0007669"/>
    <property type="project" value="UniProtKB-EC"/>
</dbReference>
<dbReference type="Pfam" id="PF00271">
    <property type="entry name" value="Helicase_C"/>
    <property type="match status" value="1"/>
</dbReference>